<reference evidence="3" key="1">
    <citation type="submission" date="2023-03" db="EMBL/GenBank/DDBJ databases">
        <title>Chromosome-level genomes of two armyworms, Mythimna separata and Mythimna loreyi, provide insights into the biosynthesis and reception of sex pheromones.</title>
        <authorList>
            <person name="Zhao H."/>
        </authorList>
    </citation>
    <scope>NUCLEOTIDE SEQUENCE</scope>
    <source>
        <strain evidence="3">BeijingLab</strain>
        <tissue evidence="3">Pupa</tissue>
    </source>
</reference>
<feature type="domain" description="WW" evidence="2">
    <location>
        <begin position="72"/>
        <end position="93"/>
    </location>
</feature>
<feature type="domain" description="WW" evidence="2">
    <location>
        <begin position="511"/>
        <end position="532"/>
    </location>
</feature>
<gene>
    <name evidence="3" type="ORF">PYW07_013476</name>
</gene>
<feature type="domain" description="WW" evidence="2">
    <location>
        <begin position="450"/>
        <end position="471"/>
    </location>
</feature>
<dbReference type="InterPro" id="IPR001202">
    <property type="entry name" value="WW_dom"/>
</dbReference>
<proteinExistence type="predicted"/>
<sequence>MKELEGTAATPLHHVVLYGTTHRAPDGRPYYYNAAKQESVWEKPQPMKEARRYRSHSSLHHVVLYGTTHRAPDGRPYYYNAAKQESVWEKPKPMKELEVVLYGTTHRAPDGRPYYYNAAKQESVWEKPKPMKELEVLYGTTHRAPDGRPYYYNAAKQESVWEKPKPMKELEGERLGEAQAHEGARRYRSHSSLHHVVLYGTTHRAPDGRPYYYNAAKQESVWEKPKPMKELEGERLGEAQAHEGARRYRSHSSLHHVVLYGTTHRAPDGRPYYYNAAKQESVWEKPKPMKELEGERLGEAQAHEGARRYRSHSSLHHVVLYGTTHRAPDGRPYYYNAAKQESVWEKPKPMKELEGERLGEAQAHEGARRYRSHSSLHHVVLYGTTHRAPDGRPYYYNAAKQESVWEKPKPMKELEGERLGEAQAHEGARRYRSHSSLHHVVLYGTTHRAPDGRPYYYNAAKQESVWEKPKPMKELEGERLGEAQAHEGARRYRSHSSLHHVVLYGTTHRAPDGRPYYYNAAKQESVWEKPKPMKELEGTAATPLSIM</sequence>
<keyword evidence="1" id="KW-0677">Repeat</keyword>
<feature type="domain" description="WW" evidence="2">
    <location>
        <begin position="389"/>
        <end position="410"/>
    </location>
</feature>
<feature type="domain" description="WW" evidence="2">
    <location>
        <begin position="267"/>
        <end position="288"/>
    </location>
</feature>
<dbReference type="GO" id="GO:0003712">
    <property type="term" value="F:transcription coregulator activity"/>
    <property type="evidence" value="ECO:0007669"/>
    <property type="project" value="TreeGrafter"/>
</dbReference>
<keyword evidence="4" id="KW-1185">Reference proteome</keyword>
<dbReference type="PANTHER" id="PTHR15377:SF3">
    <property type="entry name" value="WW DOMAIN-CONTAINING PROTEIN"/>
    <property type="match status" value="1"/>
</dbReference>
<dbReference type="PANTHER" id="PTHR15377">
    <property type="entry name" value="TRANSCRIPTION ELONGATION REGULATOR 1"/>
    <property type="match status" value="1"/>
</dbReference>
<dbReference type="AlphaFoldDB" id="A0AAD8DJN0"/>
<evidence type="ECO:0000256" key="1">
    <source>
        <dbReference type="ARBA" id="ARBA00022737"/>
    </source>
</evidence>
<dbReference type="InterPro" id="IPR036020">
    <property type="entry name" value="WW_dom_sf"/>
</dbReference>
<dbReference type="SUPFAM" id="SSF51045">
    <property type="entry name" value="WW domain"/>
    <property type="match status" value="10"/>
</dbReference>
<evidence type="ECO:0000313" key="3">
    <source>
        <dbReference type="EMBL" id="KAJ8704182.1"/>
    </source>
</evidence>
<dbReference type="EMBL" id="JARGEI010000032">
    <property type="protein sequence ID" value="KAJ8704182.1"/>
    <property type="molecule type" value="Genomic_DNA"/>
</dbReference>
<evidence type="ECO:0000313" key="4">
    <source>
        <dbReference type="Proteomes" id="UP001231518"/>
    </source>
</evidence>
<dbReference type="CDD" id="cd00201">
    <property type="entry name" value="WW"/>
    <property type="match status" value="10"/>
</dbReference>
<comment type="caution">
    <text evidence="3">The sequence shown here is derived from an EMBL/GenBank/DDBJ whole genome shotgun (WGS) entry which is preliminary data.</text>
</comment>
<dbReference type="PROSITE" id="PS50020">
    <property type="entry name" value="WW_DOMAIN_2"/>
    <property type="match status" value="10"/>
</dbReference>
<dbReference type="GO" id="GO:0005634">
    <property type="term" value="C:nucleus"/>
    <property type="evidence" value="ECO:0007669"/>
    <property type="project" value="TreeGrafter"/>
</dbReference>
<protein>
    <recommendedName>
        <fullName evidence="2">WW domain-containing protein</fullName>
    </recommendedName>
</protein>
<feature type="domain" description="WW" evidence="2">
    <location>
        <begin position="109"/>
        <end position="130"/>
    </location>
</feature>
<dbReference type="Pfam" id="PF00397">
    <property type="entry name" value="WW"/>
    <property type="match status" value="10"/>
</dbReference>
<dbReference type="SMART" id="SM00456">
    <property type="entry name" value="WW"/>
    <property type="match status" value="10"/>
</dbReference>
<feature type="domain" description="WW" evidence="2">
    <location>
        <begin position="25"/>
        <end position="46"/>
    </location>
</feature>
<name>A0AAD8DJN0_MYTSE</name>
<dbReference type="InterPro" id="IPR045148">
    <property type="entry name" value="TCRG1-like"/>
</dbReference>
<organism evidence="3 4">
    <name type="scientific">Mythimna separata</name>
    <name type="common">Oriental armyworm</name>
    <name type="synonym">Pseudaletia separata</name>
    <dbReference type="NCBI Taxonomy" id="271217"/>
    <lineage>
        <taxon>Eukaryota</taxon>
        <taxon>Metazoa</taxon>
        <taxon>Ecdysozoa</taxon>
        <taxon>Arthropoda</taxon>
        <taxon>Hexapoda</taxon>
        <taxon>Insecta</taxon>
        <taxon>Pterygota</taxon>
        <taxon>Neoptera</taxon>
        <taxon>Endopterygota</taxon>
        <taxon>Lepidoptera</taxon>
        <taxon>Glossata</taxon>
        <taxon>Ditrysia</taxon>
        <taxon>Noctuoidea</taxon>
        <taxon>Noctuidae</taxon>
        <taxon>Noctuinae</taxon>
        <taxon>Hadenini</taxon>
        <taxon>Mythimna</taxon>
    </lineage>
</organism>
<dbReference type="Proteomes" id="UP001231518">
    <property type="component" value="Chromosome 31"/>
</dbReference>
<feature type="domain" description="WW" evidence="2">
    <location>
        <begin position="328"/>
        <end position="349"/>
    </location>
</feature>
<dbReference type="Gene3D" id="2.20.70.10">
    <property type="match status" value="10"/>
</dbReference>
<evidence type="ECO:0000259" key="2">
    <source>
        <dbReference type="PROSITE" id="PS50020"/>
    </source>
</evidence>
<feature type="domain" description="WW" evidence="2">
    <location>
        <begin position="145"/>
        <end position="166"/>
    </location>
</feature>
<feature type="domain" description="WW" evidence="2">
    <location>
        <begin position="206"/>
        <end position="227"/>
    </location>
</feature>
<accession>A0AAD8DJN0</accession>
<dbReference type="GO" id="GO:0070063">
    <property type="term" value="F:RNA polymerase binding"/>
    <property type="evidence" value="ECO:0007669"/>
    <property type="project" value="InterPro"/>
</dbReference>